<organism evidence="2 3">
    <name type="scientific">Dissostichus mawsoni</name>
    <name type="common">Antarctic cod</name>
    <dbReference type="NCBI Taxonomy" id="36200"/>
    <lineage>
        <taxon>Eukaryota</taxon>
        <taxon>Metazoa</taxon>
        <taxon>Chordata</taxon>
        <taxon>Craniata</taxon>
        <taxon>Vertebrata</taxon>
        <taxon>Euteleostomi</taxon>
        <taxon>Actinopterygii</taxon>
        <taxon>Neopterygii</taxon>
        <taxon>Teleostei</taxon>
        <taxon>Neoteleostei</taxon>
        <taxon>Acanthomorphata</taxon>
        <taxon>Eupercaria</taxon>
        <taxon>Perciformes</taxon>
        <taxon>Notothenioidei</taxon>
        <taxon>Nototheniidae</taxon>
        <taxon>Dissostichus</taxon>
    </lineage>
</organism>
<comment type="caution">
    <text evidence="2">The sequence shown here is derived from an EMBL/GenBank/DDBJ whole genome shotgun (WGS) entry which is preliminary data.</text>
</comment>
<feature type="region of interest" description="Disordered" evidence="1">
    <location>
        <begin position="54"/>
        <end position="73"/>
    </location>
</feature>
<proteinExistence type="predicted"/>
<name>A0A7J5YK92_DISMA</name>
<accession>A0A7J5YK92</accession>
<protein>
    <submittedName>
        <fullName evidence="2">Uncharacterized protein</fullName>
    </submittedName>
</protein>
<keyword evidence="3" id="KW-1185">Reference proteome</keyword>
<dbReference type="AlphaFoldDB" id="A0A7J5YK92"/>
<feature type="non-terminal residue" evidence="2">
    <location>
        <position position="73"/>
    </location>
</feature>
<reference evidence="2 3" key="1">
    <citation type="submission" date="2020-03" db="EMBL/GenBank/DDBJ databases">
        <title>Dissostichus mawsoni Genome sequencing and assembly.</title>
        <authorList>
            <person name="Park H."/>
        </authorList>
    </citation>
    <scope>NUCLEOTIDE SEQUENCE [LARGE SCALE GENOMIC DNA]</scope>
    <source>
        <strain evidence="2">DM0001</strain>
        <tissue evidence="2">Muscle</tissue>
    </source>
</reference>
<evidence type="ECO:0000313" key="3">
    <source>
        <dbReference type="Proteomes" id="UP000518266"/>
    </source>
</evidence>
<evidence type="ECO:0000256" key="1">
    <source>
        <dbReference type="SAM" id="MobiDB-lite"/>
    </source>
</evidence>
<sequence>NIECCEEGAVVLVISSQSEDKNIEFHLRGRAVGVCPLLRSTKVISAAAFLSQGSSEKNTGLPFQRFPSFSTAP</sequence>
<evidence type="ECO:0000313" key="2">
    <source>
        <dbReference type="EMBL" id="KAF3848907.1"/>
    </source>
</evidence>
<gene>
    <name evidence="2" type="ORF">F7725_015404</name>
</gene>
<dbReference type="EMBL" id="JAAKFY010000012">
    <property type="protein sequence ID" value="KAF3848907.1"/>
    <property type="molecule type" value="Genomic_DNA"/>
</dbReference>
<dbReference type="Proteomes" id="UP000518266">
    <property type="component" value="Unassembled WGS sequence"/>
</dbReference>